<sequence length="844" mass="92690">MKQLPADTVRLLSSSQVVTSVVSVVKELMENSLDAGASSVDVKLENFGLDRTEVRDNGCGIKVADAPVMAVQHFTSKISSHEDLERLETYGFRGEALGSICAVAEVTVTTKTEEDDVSTQYTLDSSGAIVSQRPSHLGGGTSVSVAKLFGKLPVRRQFFSSVRKRKEEVRKVQDLLMAFAIIKPELRLTLVHNKVVVWQKARAADHRSALVATLGASTVTNLLPVHQEQPEMVLDGFLPKPGADLSLTSSSTSDKTFIFINKRPVQQKDILKLLRQHHSAQYPDDAARHRFPVLLLNITVCPSSLDVNVTPDKTQVLLHNKEAVLAAIEALLVSLYGFRPEKQPDPETLPPAAGCVGTDENTESRKVSDEDAGQSAALQRQASSCSSSSSMADDWIVNQSGFSLCDDEATRSRPQSIEPGPQEPRWPQESAEAWSRGTALTDPVSGEPLRPVVIHRPDPEVKRSGNAITEKRAALTAYDMISSRALRVPPSAASLFEKETRSEVLMERPAASLQEVSAAVQNRWENLGDEGRKRFEEKARKSQDLHDQRTRLAAAGATADRPLRATKLQAQKRKAPLSNQQLLDELFSAQPQKKQKAPPPKPWRPLPCSMAALRLRLQRLSAQSGAAGPRGLCPVGRLASQNAWLILCGGRRLMLLNPFRAEEALLFQRLQQDHILPAVRLQNPLLLTDRNLGAAEFETLCSLEKGEAEPDGSVFFSDPRLVANGFRIKLSPERHLEATAVADCVPFLGLEDLKEVLTAVLQRKAATVPQSRPLKVTNYLKAEAVRLARQLPSDLCGEEVKELLERTERRLGGTDRTCIHGRLFLQHLADVPSTQQEAGLDTHT</sequence>
<dbReference type="InterPro" id="IPR036910">
    <property type="entry name" value="HMG_box_dom_sf"/>
</dbReference>
<dbReference type="SUPFAM" id="SSF55874">
    <property type="entry name" value="ATPase domain of HSP90 chaperone/DNA topoisomerase II/histidine kinase"/>
    <property type="match status" value="1"/>
</dbReference>
<protein>
    <submittedName>
        <fullName evidence="6">PMS1 homolog 1, mismatch repair system component</fullName>
    </submittedName>
</protein>
<dbReference type="SUPFAM" id="SSF54211">
    <property type="entry name" value="Ribosomal protein S5 domain 2-like"/>
    <property type="match status" value="1"/>
</dbReference>
<dbReference type="GO" id="GO:0032389">
    <property type="term" value="C:MutLalpha complex"/>
    <property type="evidence" value="ECO:0007669"/>
    <property type="project" value="TreeGrafter"/>
</dbReference>
<evidence type="ECO:0000313" key="7">
    <source>
        <dbReference type="Proteomes" id="UP000261500"/>
    </source>
</evidence>
<evidence type="ECO:0000256" key="4">
    <source>
        <dbReference type="SAM" id="MobiDB-lite"/>
    </source>
</evidence>
<evidence type="ECO:0000256" key="1">
    <source>
        <dbReference type="ARBA" id="ARBA00006082"/>
    </source>
</evidence>
<dbReference type="InterPro" id="IPR014762">
    <property type="entry name" value="DNA_mismatch_repair_CS"/>
</dbReference>
<feature type="domain" description="HMG box" evidence="5">
    <location>
        <begin position="486"/>
        <end position="554"/>
    </location>
</feature>
<feature type="compositionally biased region" description="Basic and acidic residues" evidence="4">
    <location>
        <begin position="536"/>
        <end position="550"/>
    </location>
</feature>
<proteinExistence type="inferred from homology"/>
<dbReference type="SMART" id="SM00398">
    <property type="entry name" value="HMG"/>
    <property type="match status" value="1"/>
</dbReference>
<dbReference type="Ensembl" id="ENSPLAT00000015544.1">
    <property type="protein sequence ID" value="ENSPLAP00000000970.1"/>
    <property type="gene ID" value="ENSPLAG00000001909.1"/>
</dbReference>
<dbReference type="GO" id="GO:0140664">
    <property type="term" value="F:ATP-dependent DNA damage sensor activity"/>
    <property type="evidence" value="ECO:0007669"/>
    <property type="project" value="InterPro"/>
</dbReference>
<dbReference type="STRING" id="48699.ENSPLAP00000000970"/>
<feature type="region of interest" description="Disordered" evidence="4">
    <location>
        <begin position="536"/>
        <end position="563"/>
    </location>
</feature>
<dbReference type="FunFam" id="3.30.230.10:FF:000030">
    <property type="entry name" value="PMS1 homolog 1, mismatch repair system component"/>
    <property type="match status" value="1"/>
</dbReference>
<dbReference type="AlphaFoldDB" id="A0A3B3TIB0"/>
<dbReference type="InterPro" id="IPR009071">
    <property type="entry name" value="HMG_box_dom"/>
</dbReference>
<dbReference type="GO" id="GO:0006298">
    <property type="term" value="P:mismatch repair"/>
    <property type="evidence" value="ECO:0007669"/>
    <property type="project" value="InterPro"/>
</dbReference>
<keyword evidence="3" id="KW-0539">Nucleus</keyword>
<evidence type="ECO:0000256" key="3">
    <source>
        <dbReference type="PROSITE-ProRule" id="PRU00267"/>
    </source>
</evidence>
<dbReference type="InterPro" id="IPR014721">
    <property type="entry name" value="Ribsml_uS5_D2-typ_fold_subgr"/>
</dbReference>
<keyword evidence="2" id="KW-0227">DNA damage</keyword>
<accession>A0A3B3TIB0</accession>
<feature type="compositionally biased region" description="Low complexity" evidence="4">
    <location>
        <begin position="373"/>
        <end position="390"/>
    </location>
</feature>
<dbReference type="Gene3D" id="1.10.30.10">
    <property type="entry name" value="High mobility group box domain"/>
    <property type="match status" value="1"/>
</dbReference>
<feature type="region of interest" description="Disordered" evidence="4">
    <location>
        <begin position="406"/>
        <end position="452"/>
    </location>
</feature>
<dbReference type="Proteomes" id="UP000261500">
    <property type="component" value="Unplaced"/>
</dbReference>
<evidence type="ECO:0000313" key="6">
    <source>
        <dbReference type="Ensembl" id="ENSPLAP00000000970.1"/>
    </source>
</evidence>
<dbReference type="GO" id="GO:0005524">
    <property type="term" value="F:ATP binding"/>
    <property type="evidence" value="ECO:0007669"/>
    <property type="project" value="InterPro"/>
</dbReference>
<evidence type="ECO:0000259" key="5">
    <source>
        <dbReference type="PROSITE" id="PS50118"/>
    </source>
</evidence>
<dbReference type="SMART" id="SM01340">
    <property type="entry name" value="DNA_mis_repair"/>
    <property type="match status" value="1"/>
</dbReference>
<dbReference type="Gene3D" id="3.30.230.10">
    <property type="match status" value="1"/>
</dbReference>
<evidence type="ECO:0000256" key="2">
    <source>
        <dbReference type="ARBA" id="ARBA00022763"/>
    </source>
</evidence>
<dbReference type="InterPro" id="IPR036890">
    <property type="entry name" value="HATPase_C_sf"/>
</dbReference>
<dbReference type="InterPro" id="IPR013507">
    <property type="entry name" value="DNA_mismatch_S5_2-like"/>
</dbReference>
<dbReference type="FunFam" id="3.30.565.10:FF:000017">
    <property type="entry name" value="PMS1 homolog 1, mismatch repair system component"/>
    <property type="match status" value="1"/>
</dbReference>
<comment type="similarity">
    <text evidence="1">Belongs to the DNA mismatch repair MutL/HexB family.</text>
</comment>
<dbReference type="CDD" id="cd03485">
    <property type="entry name" value="MutL_Trans_hPMS_1_like"/>
    <property type="match status" value="1"/>
</dbReference>
<feature type="region of interest" description="Disordered" evidence="4">
    <location>
        <begin position="342"/>
        <end position="390"/>
    </location>
</feature>
<dbReference type="PROSITE" id="PS50118">
    <property type="entry name" value="HMG_BOX_2"/>
    <property type="match status" value="1"/>
</dbReference>
<dbReference type="InterPro" id="IPR002099">
    <property type="entry name" value="MutL/Mlh/PMS"/>
</dbReference>
<dbReference type="Pfam" id="PF13589">
    <property type="entry name" value="HATPase_c_3"/>
    <property type="match status" value="1"/>
</dbReference>
<dbReference type="PANTHER" id="PTHR10073:SF54">
    <property type="entry name" value="PMS1 PROTEIN HOMOLOG 1"/>
    <property type="match status" value="1"/>
</dbReference>
<keyword evidence="3" id="KW-0238">DNA-binding</keyword>
<name>A0A3B3TIB0_9TELE</name>
<dbReference type="InterPro" id="IPR020568">
    <property type="entry name" value="Ribosomal_Su5_D2-typ_SF"/>
</dbReference>
<dbReference type="CTD" id="5378"/>
<dbReference type="InterPro" id="IPR038973">
    <property type="entry name" value="MutL/Mlh/Pms-like"/>
</dbReference>
<dbReference type="GeneID" id="106939663"/>
<dbReference type="NCBIfam" id="TIGR00585">
    <property type="entry name" value="mutl"/>
    <property type="match status" value="1"/>
</dbReference>
<dbReference type="CDD" id="cd16926">
    <property type="entry name" value="HATPase_MutL-MLH-PMS-like"/>
    <property type="match status" value="1"/>
</dbReference>
<keyword evidence="7" id="KW-1185">Reference proteome</keyword>
<dbReference type="GO" id="GO:0016887">
    <property type="term" value="F:ATP hydrolysis activity"/>
    <property type="evidence" value="ECO:0007669"/>
    <property type="project" value="InterPro"/>
</dbReference>
<dbReference type="RefSeq" id="XP_014877640.1">
    <property type="nucleotide sequence ID" value="XM_015022154.1"/>
</dbReference>
<dbReference type="PANTHER" id="PTHR10073">
    <property type="entry name" value="DNA MISMATCH REPAIR PROTEIN MLH, PMS, MUTL"/>
    <property type="match status" value="1"/>
</dbReference>
<dbReference type="Gene3D" id="3.30.565.10">
    <property type="entry name" value="Histidine kinase-like ATPase, C-terminal domain"/>
    <property type="match status" value="1"/>
</dbReference>
<dbReference type="GeneTree" id="ENSGT00940000157085"/>
<dbReference type="GO" id="GO:0030983">
    <property type="term" value="F:mismatched DNA binding"/>
    <property type="evidence" value="ECO:0007669"/>
    <property type="project" value="InterPro"/>
</dbReference>
<organism evidence="6 7">
    <name type="scientific">Poecilia latipinna</name>
    <name type="common">sailfin molly</name>
    <dbReference type="NCBI Taxonomy" id="48699"/>
    <lineage>
        <taxon>Eukaryota</taxon>
        <taxon>Metazoa</taxon>
        <taxon>Chordata</taxon>
        <taxon>Craniata</taxon>
        <taxon>Vertebrata</taxon>
        <taxon>Euteleostomi</taxon>
        <taxon>Actinopterygii</taxon>
        <taxon>Neopterygii</taxon>
        <taxon>Teleostei</taxon>
        <taxon>Neoteleostei</taxon>
        <taxon>Acanthomorphata</taxon>
        <taxon>Ovalentaria</taxon>
        <taxon>Atherinomorphae</taxon>
        <taxon>Cyprinodontiformes</taxon>
        <taxon>Poeciliidae</taxon>
        <taxon>Poeciliinae</taxon>
        <taxon>Poecilia</taxon>
    </lineage>
</organism>
<dbReference type="PROSITE" id="PS00058">
    <property type="entry name" value="DNA_MISMATCH_REPAIR_1"/>
    <property type="match status" value="1"/>
</dbReference>
<dbReference type="Pfam" id="PF01119">
    <property type="entry name" value="DNA_mis_repair"/>
    <property type="match status" value="1"/>
</dbReference>
<dbReference type="Pfam" id="PF00505">
    <property type="entry name" value="HMG_box"/>
    <property type="match status" value="1"/>
</dbReference>
<dbReference type="SUPFAM" id="SSF47095">
    <property type="entry name" value="HMG-box"/>
    <property type="match status" value="1"/>
</dbReference>
<reference evidence="6" key="2">
    <citation type="submission" date="2025-09" db="UniProtKB">
        <authorList>
            <consortium name="Ensembl"/>
        </authorList>
    </citation>
    <scope>IDENTIFICATION</scope>
</reference>
<reference evidence="6" key="1">
    <citation type="submission" date="2025-08" db="UniProtKB">
        <authorList>
            <consortium name="Ensembl"/>
        </authorList>
    </citation>
    <scope>IDENTIFICATION</scope>
</reference>
<feature type="DNA-binding region" description="HMG box" evidence="3">
    <location>
        <begin position="486"/>
        <end position="554"/>
    </location>
</feature>